<reference evidence="2 3" key="1">
    <citation type="submission" date="2016-10" db="EMBL/GenBank/DDBJ databases">
        <authorList>
            <person name="de Groot N.N."/>
        </authorList>
    </citation>
    <scope>NUCLEOTIDE SEQUENCE [LARGE SCALE GENOMIC DNA]</scope>
    <source>
        <strain evidence="2 3">CGMCC 1.10434</strain>
    </source>
</reference>
<dbReference type="OrthoDB" id="9796171at2"/>
<dbReference type="SUPFAM" id="SSF55729">
    <property type="entry name" value="Acyl-CoA N-acyltransferases (Nat)"/>
    <property type="match status" value="1"/>
</dbReference>
<dbReference type="PANTHER" id="PTHR13355:SF11">
    <property type="entry name" value="GLUCOSAMINE 6-PHOSPHATE N-ACETYLTRANSFERASE"/>
    <property type="match status" value="1"/>
</dbReference>
<dbReference type="Pfam" id="PF13673">
    <property type="entry name" value="Acetyltransf_10"/>
    <property type="match status" value="1"/>
</dbReference>
<protein>
    <submittedName>
        <fullName evidence="2">Acetyltransferase (GNAT) domain-containing protein</fullName>
    </submittedName>
</protein>
<dbReference type="Proteomes" id="UP000199300">
    <property type="component" value="Unassembled WGS sequence"/>
</dbReference>
<evidence type="ECO:0000313" key="2">
    <source>
        <dbReference type="EMBL" id="SEO51450.1"/>
    </source>
</evidence>
<dbReference type="AlphaFoldDB" id="A0A1H8QB44"/>
<gene>
    <name evidence="2" type="ORF">SAMN04488134_108106</name>
</gene>
<dbReference type="PROSITE" id="PS51186">
    <property type="entry name" value="GNAT"/>
    <property type="match status" value="1"/>
</dbReference>
<dbReference type="InterPro" id="IPR039143">
    <property type="entry name" value="GNPNAT1-like"/>
</dbReference>
<dbReference type="CDD" id="cd04301">
    <property type="entry name" value="NAT_SF"/>
    <property type="match status" value="1"/>
</dbReference>
<keyword evidence="2" id="KW-0808">Transferase</keyword>
<dbReference type="InterPro" id="IPR000182">
    <property type="entry name" value="GNAT_dom"/>
</dbReference>
<dbReference type="RefSeq" id="WP_091498435.1">
    <property type="nucleotide sequence ID" value="NZ_FODJ01000008.1"/>
</dbReference>
<dbReference type="EMBL" id="FODJ01000008">
    <property type="protein sequence ID" value="SEO51450.1"/>
    <property type="molecule type" value="Genomic_DNA"/>
</dbReference>
<keyword evidence="3" id="KW-1185">Reference proteome</keyword>
<dbReference type="InterPro" id="IPR016181">
    <property type="entry name" value="Acyl_CoA_acyltransferase"/>
</dbReference>
<organism evidence="2 3">
    <name type="scientific">Amphibacillus marinus</name>
    <dbReference type="NCBI Taxonomy" id="872970"/>
    <lineage>
        <taxon>Bacteria</taxon>
        <taxon>Bacillati</taxon>
        <taxon>Bacillota</taxon>
        <taxon>Bacilli</taxon>
        <taxon>Bacillales</taxon>
        <taxon>Bacillaceae</taxon>
        <taxon>Amphibacillus</taxon>
    </lineage>
</organism>
<proteinExistence type="predicted"/>
<dbReference type="Gene3D" id="3.40.630.30">
    <property type="match status" value="1"/>
</dbReference>
<name>A0A1H8QB44_9BACI</name>
<dbReference type="STRING" id="872970.SAMN04488134_108106"/>
<dbReference type="GO" id="GO:0004343">
    <property type="term" value="F:glucosamine 6-phosphate N-acetyltransferase activity"/>
    <property type="evidence" value="ECO:0007669"/>
    <property type="project" value="TreeGrafter"/>
</dbReference>
<accession>A0A1H8QB44</accession>
<feature type="domain" description="N-acetyltransferase" evidence="1">
    <location>
        <begin position="2"/>
        <end position="141"/>
    </location>
</feature>
<dbReference type="PANTHER" id="PTHR13355">
    <property type="entry name" value="GLUCOSAMINE 6-PHOSPHATE N-ACETYLTRANSFERASE"/>
    <property type="match status" value="1"/>
</dbReference>
<evidence type="ECO:0000259" key="1">
    <source>
        <dbReference type="PROSITE" id="PS51186"/>
    </source>
</evidence>
<sequence>MKVIEAASEGQVKDAFAVREQVFIQEQGIDPNIEMDQADQAAIHIVGYVADTPVAVARMRIVGQTGKVQRVAVLAPYRNKGYGKTLMLELEQIAAKHHLIKTVLNAQAHAIDFYKSLNYNVTSDLFLEAGIEHVSMEKLLS</sequence>
<evidence type="ECO:0000313" key="3">
    <source>
        <dbReference type="Proteomes" id="UP000199300"/>
    </source>
</evidence>